<evidence type="ECO:0000256" key="6">
    <source>
        <dbReference type="ARBA" id="ARBA00022741"/>
    </source>
</evidence>
<dbReference type="GO" id="GO:0003677">
    <property type="term" value="F:DNA binding"/>
    <property type="evidence" value="ECO:0007669"/>
    <property type="project" value="InterPro"/>
</dbReference>
<comment type="caution">
    <text evidence="15">The sequence shown here is derived from an EMBL/GenBank/DDBJ whole genome shotgun (WGS) entry which is preliminary data.</text>
</comment>
<dbReference type="GO" id="GO:0006260">
    <property type="term" value="P:DNA replication"/>
    <property type="evidence" value="ECO:0007669"/>
    <property type="project" value="UniProtKB-KW"/>
</dbReference>
<evidence type="ECO:0000256" key="13">
    <source>
        <dbReference type="ARBA" id="ARBA00034003"/>
    </source>
</evidence>
<dbReference type="InterPro" id="IPR012310">
    <property type="entry name" value="DNA_ligase_ATP-dep_cent"/>
</dbReference>
<evidence type="ECO:0000259" key="14">
    <source>
        <dbReference type="PROSITE" id="PS50160"/>
    </source>
</evidence>
<dbReference type="EC" id="6.5.1.1" evidence="1"/>
<dbReference type="CDD" id="cd07972">
    <property type="entry name" value="OBF_DNA_ligase_Arch_LigB"/>
    <property type="match status" value="1"/>
</dbReference>
<keyword evidence="2 15" id="KW-0436">Ligase</keyword>
<dbReference type="InterPro" id="IPR012340">
    <property type="entry name" value="NA-bd_OB-fold"/>
</dbReference>
<evidence type="ECO:0000256" key="10">
    <source>
        <dbReference type="ARBA" id="ARBA00023172"/>
    </source>
</evidence>
<evidence type="ECO:0000256" key="9">
    <source>
        <dbReference type="ARBA" id="ARBA00022842"/>
    </source>
</evidence>
<evidence type="ECO:0000256" key="11">
    <source>
        <dbReference type="ARBA" id="ARBA00023204"/>
    </source>
</evidence>
<dbReference type="InterPro" id="IPR036599">
    <property type="entry name" value="DNA_ligase_N_sf"/>
</dbReference>
<dbReference type="Gene3D" id="1.10.3260.10">
    <property type="entry name" value="DNA ligase, ATP-dependent, N-terminal domain"/>
    <property type="match status" value="1"/>
</dbReference>
<dbReference type="NCBIfam" id="TIGR04120">
    <property type="entry name" value="DNA_lig_bact"/>
    <property type="match status" value="1"/>
</dbReference>
<dbReference type="PROSITE" id="PS00697">
    <property type="entry name" value="DNA_LIGASE_A1"/>
    <property type="match status" value="1"/>
</dbReference>
<proteinExistence type="predicted"/>
<dbReference type="InterPro" id="IPR016059">
    <property type="entry name" value="DNA_ligase_ATP-dep_CS"/>
</dbReference>
<keyword evidence="3" id="KW-0132">Cell division</keyword>
<dbReference type="PANTHER" id="PTHR45674">
    <property type="entry name" value="DNA LIGASE 1/3 FAMILY MEMBER"/>
    <property type="match status" value="1"/>
</dbReference>
<dbReference type="EMBL" id="NCEQ01000002">
    <property type="protein sequence ID" value="OYX58520.1"/>
    <property type="molecule type" value="Genomic_DNA"/>
</dbReference>
<dbReference type="InterPro" id="IPR050191">
    <property type="entry name" value="ATP-dep_DNA_ligase"/>
</dbReference>
<keyword evidence="4" id="KW-0235">DNA replication</keyword>
<dbReference type="NCBIfam" id="NF006701">
    <property type="entry name" value="PRK09247.1"/>
    <property type="match status" value="1"/>
</dbReference>
<dbReference type="InterPro" id="IPR012309">
    <property type="entry name" value="DNA_ligase_ATP-dep_C"/>
</dbReference>
<dbReference type="CDD" id="cd07897">
    <property type="entry name" value="Adenylation_DNA_ligase_Bac1"/>
    <property type="match status" value="1"/>
</dbReference>
<dbReference type="PANTHER" id="PTHR45674:SF13">
    <property type="entry name" value="DNA LIGASE-RELATED"/>
    <property type="match status" value="1"/>
</dbReference>
<keyword evidence="11" id="KW-0234">DNA repair</keyword>
<dbReference type="GO" id="GO:0006281">
    <property type="term" value="P:DNA repair"/>
    <property type="evidence" value="ECO:0007669"/>
    <property type="project" value="UniProtKB-KW"/>
</dbReference>
<dbReference type="GO" id="GO:0006310">
    <property type="term" value="P:DNA recombination"/>
    <property type="evidence" value="ECO:0007669"/>
    <property type="project" value="UniProtKB-KW"/>
</dbReference>
<dbReference type="GO" id="GO:0051301">
    <property type="term" value="P:cell division"/>
    <property type="evidence" value="ECO:0007669"/>
    <property type="project" value="UniProtKB-KW"/>
</dbReference>
<evidence type="ECO:0000256" key="7">
    <source>
        <dbReference type="ARBA" id="ARBA00022763"/>
    </source>
</evidence>
<accession>A0A258HNE7</accession>
<sequence>MRAFAELLDRLALTGSRNAKLVLLRDYLRATSDPDRGWALAALTGELTFNAAKPAMIRKAVEARVDPVLFGWSYDYVGDLAETVALIWPGSPDHRPNREPELGEVVDALALAKRGEVQGLIEGWLDALAPKGRWALLKLVTGGLRVGLSAQLARTAVAMMRPGTVTEAPEPGGGEATQPLEPLTAADIVEVWHAVEPPYAELFAWVEGRAERPDTEAPGRFRQVMLAVAIDEAVDFDRLDPADYAAEWKWDGIRVQAVRENGVARLYSRHGDEITSAFPDLMDALTFEAAIDGELLVMRAGSQGDWQVAPFGDLQQRLNRKTVDAKLMAAWPASLYAYDLLGEAGEDLRSLPLLQRRARLEAVVAAHTGERLHLSPVVAFDSWQGLGVLRADPPVGAAAEGLMLKRWDSPYIAGRPKGPWFKWKRDPHTVDCVMMYAQRGHGKRSSFYSDYTFGVWTSGGALTPVGKAYFGFTDEELKQLDKFVRDHTVERFGPVRSVRAERDFGLVLEIAFEGLQRSPRHKSGVAMRFPRVSRIRWDKPAREANTLDDVMDLLDSLESGGGRVAKQGS</sequence>
<evidence type="ECO:0000313" key="15">
    <source>
        <dbReference type="EMBL" id="OYX58520.1"/>
    </source>
</evidence>
<dbReference type="Gene3D" id="3.30.470.30">
    <property type="entry name" value="DNA ligase/mRNA capping enzyme"/>
    <property type="match status" value="1"/>
</dbReference>
<evidence type="ECO:0000256" key="1">
    <source>
        <dbReference type="ARBA" id="ARBA00012727"/>
    </source>
</evidence>
<dbReference type="SUPFAM" id="SSF50249">
    <property type="entry name" value="Nucleic acid-binding proteins"/>
    <property type="match status" value="1"/>
</dbReference>
<keyword evidence="8" id="KW-0067">ATP-binding</keyword>
<feature type="domain" description="ATP-dependent DNA ligase family profile" evidence="14">
    <location>
        <begin position="335"/>
        <end position="457"/>
    </location>
</feature>
<organism evidence="15 16">
    <name type="scientific">Brevundimonas subvibrioides</name>
    <dbReference type="NCBI Taxonomy" id="74313"/>
    <lineage>
        <taxon>Bacteria</taxon>
        <taxon>Pseudomonadati</taxon>
        <taxon>Pseudomonadota</taxon>
        <taxon>Alphaproteobacteria</taxon>
        <taxon>Caulobacterales</taxon>
        <taxon>Caulobacteraceae</taxon>
        <taxon>Brevundimonas</taxon>
    </lineage>
</organism>
<comment type="catalytic activity">
    <reaction evidence="13">
        <text>ATP + (deoxyribonucleotide)n-3'-hydroxyl + 5'-phospho-(deoxyribonucleotide)m = (deoxyribonucleotide)n+m + AMP + diphosphate.</text>
        <dbReference type="EC" id="6.5.1.1"/>
    </reaction>
</comment>
<dbReference type="Proteomes" id="UP000216147">
    <property type="component" value="Unassembled WGS sequence"/>
</dbReference>
<dbReference type="Gene3D" id="2.40.50.140">
    <property type="entry name" value="Nucleic acid-binding proteins"/>
    <property type="match status" value="1"/>
</dbReference>
<name>A0A258HNE7_9CAUL</name>
<evidence type="ECO:0000256" key="4">
    <source>
        <dbReference type="ARBA" id="ARBA00022705"/>
    </source>
</evidence>
<dbReference type="FunFam" id="2.40.50.140:FF:000228">
    <property type="entry name" value="ATP-dependent DNA ligase"/>
    <property type="match status" value="1"/>
</dbReference>
<dbReference type="SUPFAM" id="SSF56091">
    <property type="entry name" value="DNA ligase/mRNA capping enzyme, catalytic domain"/>
    <property type="match status" value="1"/>
</dbReference>
<keyword evidence="5" id="KW-0479">Metal-binding</keyword>
<dbReference type="GO" id="GO:0003910">
    <property type="term" value="F:DNA ligase (ATP) activity"/>
    <property type="evidence" value="ECO:0007669"/>
    <property type="project" value="UniProtKB-EC"/>
</dbReference>
<dbReference type="AlphaFoldDB" id="A0A258HNE7"/>
<dbReference type="GO" id="GO:0005524">
    <property type="term" value="F:ATP binding"/>
    <property type="evidence" value="ECO:0007669"/>
    <property type="project" value="UniProtKB-KW"/>
</dbReference>
<keyword evidence="9" id="KW-0460">Magnesium</keyword>
<dbReference type="GO" id="GO:0046872">
    <property type="term" value="F:metal ion binding"/>
    <property type="evidence" value="ECO:0007669"/>
    <property type="project" value="UniProtKB-KW"/>
</dbReference>
<evidence type="ECO:0000256" key="3">
    <source>
        <dbReference type="ARBA" id="ARBA00022618"/>
    </source>
</evidence>
<evidence type="ECO:0000256" key="8">
    <source>
        <dbReference type="ARBA" id="ARBA00022840"/>
    </source>
</evidence>
<evidence type="ECO:0000256" key="5">
    <source>
        <dbReference type="ARBA" id="ARBA00022723"/>
    </source>
</evidence>
<dbReference type="InterPro" id="IPR026333">
    <property type="entry name" value="ATP_dep_DNA_lig_pp_1105_fam"/>
</dbReference>
<keyword evidence="12" id="KW-0131">Cell cycle</keyword>
<dbReference type="Pfam" id="PF04679">
    <property type="entry name" value="DNA_ligase_A_C"/>
    <property type="match status" value="1"/>
</dbReference>
<keyword evidence="6" id="KW-0547">Nucleotide-binding</keyword>
<evidence type="ECO:0000256" key="12">
    <source>
        <dbReference type="ARBA" id="ARBA00023306"/>
    </source>
</evidence>
<protein>
    <recommendedName>
        <fullName evidence="1">DNA ligase (ATP)</fullName>
        <ecNumber evidence="1">6.5.1.1</ecNumber>
    </recommendedName>
</protein>
<keyword evidence="10" id="KW-0233">DNA recombination</keyword>
<evidence type="ECO:0000313" key="16">
    <source>
        <dbReference type="Proteomes" id="UP000216147"/>
    </source>
</evidence>
<evidence type="ECO:0000256" key="2">
    <source>
        <dbReference type="ARBA" id="ARBA00022598"/>
    </source>
</evidence>
<dbReference type="Pfam" id="PF01068">
    <property type="entry name" value="DNA_ligase_A_M"/>
    <property type="match status" value="1"/>
</dbReference>
<gene>
    <name evidence="15" type="ORF">B7Y86_02195</name>
</gene>
<keyword evidence="7" id="KW-0227">DNA damage</keyword>
<reference evidence="15 16" key="1">
    <citation type="submission" date="2017-03" db="EMBL/GenBank/DDBJ databases">
        <title>Lifting the veil on microbial sulfur biogeochemistry in mining wastewaters.</title>
        <authorList>
            <person name="Kantor R.S."/>
            <person name="Colenbrander Nelson T."/>
            <person name="Marshall S."/>
            <person name="Bennett D."/>
            <person name="Apte S."/>
            <person name="Camacho D."/>
            <person name="Thomas B.C."/>
            <person name="Warren L.A."/>
            <person name="Banfield J.F."/>
        </authorList>
    </citation>
    <scope>NUCLEOTIDE SEQUENCE [LARGE SCALE GENOMIC DNA]</scope>
    <source>
        <strain evidence="15">32-68-21</strain>
    </source>
</reference>
<dbReference type="PROSITE" id="PS50160">
    <property type="entry name" value="DNA_LIGASE_A3"/>
    <property type="match status" value="1"/>
</dbReference>